<evidence type="ECO:0000313" key="6">
    <source>
        <dbReference type="EMBL" id="WWR11538.1"/>
    </source>
</evidence>
<keyword evidence="7" id="KW-1185">Reference proteome</keyword>
<dbReference type="Proteomes" id="UP001368618">
    <property type="component" value="Chromosome"/>
</dbReference>
<feature type="transmembrane region" description="Helical" evidence="5">
    <location>
        <begin position="66"/>
        <end position="90"/>
    </location>
</feature>
<dbReference type="InterPro" id="IPR052719">
    <property type="entry name" value="CvpA-like"/>
</dbReference>
<evidence type="ECO:0000256" key="1">
    <source>
        <dbReference type="ARBA" id="ARBA00004141"/>
    </source>
</evidence>
<dbReference type="InterPro" id="IPR003825">
    <property type="entry name" value="Colicin-V_CvpA"/>
</dbReference>
<name>A0ABZ2GVQ2_9GAMM</name>
<gene>
    <name evidence="6" type="ORF">RQL39_02535</name>
</gene>
<proteinExistence type="predicted"/>
<dbReference type="PANTHER" id="PTHR36926:SF1">
    <property type="entry name" value="COLICIN V PRODUCTION PROTEIN"/>
    <property type="match status" value="1"/>
</dbReference>
<organism evidence="6 7">
    <name type="scientific">Candidatus Legionella polyplacis</name>
    <dbReference type="NCBI Taxonomy" id="2005262"/>
    <lineage>
        <taxon>Bacteria</taxon>
        <taxon>Pseudomonadati</taxon>
        <taxon>Pseudomonadota</taxon>
        <taxon>Gammaproteobacteria</taxon>
        <taxon>Legionellales</taxon>
        <taxon>Legionellaceae</taxon>
        <taxon>Legionella</taxon>
    </lineage>
</organism>
<evidence type="ECO:0000313" key="7">
    <source>
        <dbReference type="Proteomes" id="UP001368618"/>
    </source>
</evidence>
<protein>
    <submittedName>
        <fullName evidence="6">CvpA family protein</fullName>
    </submittedName>
</protein>
<dbReference type="Pfam" id="PF02674">
    <property type="entry name" value="Colicin_V"/>
    <property type="match status" value="1"/>
</dbReference>
<reference evidence="6" key="1">
    <citation type="submission" date="2023-09" db="EMBL/GenBank/DDBJ databases">
        <title>Genomes of two closely related lineages of the louse Polyplax serrata with different host specificities.</title>
        <authorList>
            <person name="Martinu J."/>
            <person name="Tarabai H."/>
            <person name="Stefka J."/>
            <person name="Hypsa V."/>
        </authorList>
    </citation>
    <scope>NUCLEOTIDE SEQUENCE [LARGE SCALE GENOMIC DNA]</scope>
    <source>
        <strain evidence="6">98ZLc_SE</strain>
    </source>
</reference>
<evidence type="ECO:0000256" key="4">
    <source>
        <dbReference type="ARBA" id="ARBA00023136"/>
    </source>
</evidence>
<evidence type="ECO:0000256" key="3">
    <source>
        <dbReference type="ARBA" id="ARBA00022989"/>
    </source>
</evidence>
<keyword evidence="3 5" id="KW-1133">Transmembrane helix</keyword>
<feature type="transmembrane region" description="Helical" evidence="5">
    <location>
        <begin position="142"/>
        <end position="160"/>
    </location>
</feature>
<dbReference type="PANTHER" id="PTHR36926">
    <property type="entry name" value="COLICIN V PRODUCTION PROTEIN"/>
    <property type="match status" value="1"/>
</dbReference>
<feature type="transmembrane region" description="Helical" evidence="5">
    <location>
        <begin position="6"/>
        <end position="27"/>
    </location>
</feature>
<accession>A0ABZ2GVQ2</accession>
<comment type="subcellular location">
    <subcellularLocation>
        <location evidence="1">Membrane</location>
        <topology evidence="1">Multi-pass membrane protein</topology>
    </subcellularLocation>
</comment>
<sequence length="163" mass="19448">MYTYFIDLFSVIIIIISSIIGGVRGFIKEIVEISSVFLFIWFSLAYAKKIAIWLQDYIENEVIRVLSVFIVIFLITLFFGKIVCNLLSFIIQYCEFNFLNHLIGIVFGIFRGFFLVFLMIFLSEKFLVESYYSYFIKSSRIYYIYNIFMEKLSLIILKFIKYN</sequence>
<dbReference type="RefSeq" id="WP_338516108.1">
    <property type="nucleotide sequence ID" value="NZ_CP135137.1"/>
</dbReference>
<keyword evidence="2 5" id="KW-0812">Transmembrane</keyword>
<evidence type="ECO:0000256" key="2">
    <source>
        <dbReference type="ARBA" id="ARBA00022692"/>
    </source>
</evidence>
<dbReference type="EMBL" id="CP135137">
    <property type="protein sequence ID" value="WWR11538.1"/>
    <property type="molecule type" value="Genomic_DNA"/>
</dbReference>
<keyword evidence="4 5" id="KW-0472">Membrane</keyword>
<feature type="transmembrane region" description="Helical" evidence="5">
    <location>
        <begin position="102"/>
        <end position="122"/>
    </location>
</feature>
<evidence type="ECO:0000256" key="5">
    <source>
        <dbReference type="SAM" id="Phobius"/>
    </source>
</evidence>
<feature type="transmembrane region" description="Helical" evidence="5">
    <location>
        <begin position="36"/>
        <end position="54"/>
    </location>
</feature>